<evidence type="ECO:0000313" key="1">
    <source>
        <dbReference type="EMBL" id="GAN37072.1"/>
    </source>
</evidence>
<dbReference type="InterPro" id="IPR006379">
    <property type="entry name" value="HAD-SF_hydro_IIB"/>
</dbReference>
<name>A0A0C9QB85_LACPA</name>
<gene>
    <name evidence="1" type="ORF">LC0644_1661</name>
</gene>
<evidence type="ECO:0000313" key="2">
    <source>
        <dbReference type="Proteomes" id="UP000032552"/>
    </source>
</evidence>
<dbReference type="PANTHER" id="PTHR10000:SF53">
    <property type="entry name" value="5-AMINO-6-(5-PHOSPHO-D-RIBITYLAMINO)URACIL PHOSPHATASE YBJI-RELATED"/>
    <property type="match status" value="1"/>
</dbReference>
<comment type="caution">
    <text evidence="1">The sequence shown here is derived from an EMBL/GenBank/DDBJ whole genome shotgun (WGS) entry which is preliminary data.</text>
</comment>
<dbReference type="AlphaFoldDB" id="A0A0C9QB85"/>
<dbReference type="GO" id="GO:0000287">
    <property type="term" value="F:magnesium ion binding"/>
    <property type="evidence" value="ECO:0007669"/>
    <property type="project" value="TreeGrafter"/>
</dbReference>
<dbReference type="InterPro" id="IPR000150">
    <property type="entry name" value="Cof"/>
</dbReference>
<dbReference type="Pfam" id="PF08282">
    <property type="entry name" value="Hydrolase_3"/>
    <property type="match status" value="1"/>
</dbReference>
<reference evidence="2" key="1">
    <citation type="submission" date="2014-05" db="EMBL/GenBank/DDBJ databases">
        <title>Whole genome sequencing of Lactobacillus casei NRIC0644.</title>
        <authorList>
            <person name="Atarashi H."/>
            <person name="Yoshida Y."/>
            <person name="Fujimura S."/>
            <person name="Tanaka N."/>
            <person name="Shiwa Y."/>
            <person name="Yoshikawa H."/>
            <person name="Okada S."/>
            <person name="Nakagawa J."/>
        </authorList>
    </citation>
    <scope>NUCLEOTIDE SEQUENCE [LARGE SCALE GENOMIC DNA]</scope>
    <source>
        <strain evidence="2">NRIC0644</strain>
    </source>
</reference>
<dbReference type="PANTHER" id="PTHR10000">
    <property type="entry name" value="PHOSPHOSERINE PHOSPHATASE"/>
    <property type="match status" value="1"/>
</dbReference>
<protein>
    <submittedName>
        <fullName evidence="1">HAD superfamily hydrolase</fullName>
    </submittedName>
</protein>
<sequence>MQNVKLIASDMDQTLLTSAGTLPPHFDRYLHRLGEAGIEFAVASGRPLYTLQETFPHFSDRISMVCDNGGLVYSHGQLIGKSLIPEEKYREIVQFIMTKTDGVPVLCALDAAYINATDAQYSPALLPFYHQLKKVPDLLTQSLAVDKVTIYFPNKDSRKNSERYFRPVFGKDYTVQVSGETWLDIQNLGVNKGRGMRILSRHFDIPTTQMMAFGDYDNDIPMLETVGYSYIMANATQGMAQHAKYRTRSNDEFGVLHVMDQVLQAQEG</sequence>
<dbReference type="Gene3D" id="3.40.50.1000">
    <property type="entry name" value="HAD superfamily/HAD-like"/>
    <property type="match status" value="1"/>
</dbReference>
<dbReference type="InterPro" id="IPR036412">
    <property type="entry name" value="HAD-like_sf"/>
</dbReference>
<dbReference type="GO" id="GO:0005829">
    <property type="term" value="C:cytosol"/>
    <property type="evidence" value="ECO:0007669"/>
    <property type="project" value="TreeGrafter"/>
</dbReference>
<keyword evidence="1" id="KW-0378">Hydrolase</keyword>
<dbReference type="NCBIfam" id="TIGR01484">
    <property type="entry name" value="HAD-SF-IIB"/>
    <property type="match status" value="1"/>
</dbReference>
<dbReference type="InterPro" id="IPR023214">
    <property type="entry name" value="HAD_sf"/>
</dbReference>
<dbReference type="Gene3D" id="3.30.1240.10">
    <property type="match status" value="1"/>
</dbReference>
<dbReference type="GO" id="GO:0016791">
    <property type="term" value="F:phosphatase activity"/>
    <property type="evidence" value="ECO:0007669"/>
    <property type="project" value="UniProtKB-ARBA"/>
</dbReference>
<dbReference type="NCBIfam" id="TIGR00099">
    <property type="entry name" value="Cof-subfamily"/>
    <property type="match status" value="1"/>
</dbReference>
<dbReference type="SFLD" id="SFLDS00003">
    <property type="entry name" value="Haloacid_Dehalogenase"/>
    <property type="match status" value="1"/>
</dbReference>
<dbReference type="SFLD" id="SFLDG01140">
    <property type="entry name" value="C2.B:_Phosphomannomutase_and_P"/>
    <property type="match status" value="1"/>
</dbReference>
<dbReference type="EMBL" id="BAYM01000096">
    <property type="protein sequence ID" value="GAN37072.1"/>
    <property type="molecule type" value="Genomic_DNA"/>
</dbReference>
<dbReference type="CDD" id="cd07518">
    <property type="entry name" value="HAD_YbiV-Like"/>
    <property type="match status" value="1"/>
</dbReference>
<dbReference type="RefSeq" id="WP_003568492.1">
    <property type="nucleotide sequence ID" value="NZ_BAYM01000096.1"/>
</dbReference>
<accession>A0A0C9QB85</accession>
<proteinExistence type="predicted"/>
<dbReference type="Proteomes" id="UP000032552">
    <property type="component" value="Unassembled WGS sequence"/>
</dbReference>
<organism evidence="1 2">
    <name type="scientific">Lacticaseibacillus paracasei NRIC 0644</name>
    <dbReference type="NCBI Taxonomy" id="1435038"/>
    <lineage>
        <taxon>Bacteria</taxon>
        <taxon>Bacillati</taxon>
        <taxon>Bacillota</taxon>
        <taxon>Bacilli</taxon>
        <taxon>Lactobacillales</taxon>
        <taxon>Lactobacillaceae</taxon>
        <taxon>Lacticaseibacillus</taxon>
    </lineage>
</organism>
<dbReference type="SUPFAM" id="SSF56784">
    <property type="entry name" value="HAD-like"/>
    <property type="match status" value="1"/>
</dbReference>
<dbReference type="GeneID" id="57088771"/>